<reference evidence="2" key="2">
    <citation type="submission" date="2021-04" db="EMBL/GenBank/DDBJ databases">
        <authorList>
            <person name="Gilroy R."/>
        </authorList>
    </citation>
    <scope>NUCLEOTIDE SEQUENCE</scope>
    <source>
        <strain evidence="2">5933</strain>
    </source>
</reference>
<evidence type="ECO:0000313" key="2">
    <source>
        <dbReference type="EMBL" id="HJC72695.1"/>
    </source>
</evidence>
<evidence type="ECO:0000256" key="1">
    <source>
        <dbReference type="SAM" id="Phobius"/>
    </source>
</evidence>
<sequence>MHSQAALDYDLEVFAPREERRREPLKVVKNKKKKKTKLFGRFAVDMKLVKVVAVVTFVLSLVVSVLVSQATATMLMGDIQVQKDALTELQSEYDYLNNELAMKANITEIEEYAQNQLGLVKMERGQVSYVAQSDKDTVTRSKTGFSRVTQWLGETASAIAEYFKG</sequence>
<evidence type="ECO:0000313" key="3">
    <source>
        <dbReference type="Proteomes" id="UP000823918"/>
    </source>
</evidence>
<dbReference type="AlphaFoldDB" id="A0A9D2Q793"/>
<keyword evidence="1" id="KW-1133">Transmembrane helix</keyword>
<reference evidence="2" key="1">
    <citation type="journal article" date="2021" name="PeerJ">
        <title>Extensive microbial diversity within the chicken gut microbiome revealed by metagenomics and culture.</title>
        <authorList>
            <person name="Gilroy R."/>
            <person name="Ravi A."/>
            <person name="Getino M."/>
            <person name="Pursley I."/>
            <person name="Horton D.L."/>
            <person name="Alikhan N.F."/>
            <person name="Baker D."/>
            <person name="Gharbi K."/>
            <person name="Hall N."/>
            <person name="Watson M."/>
            <person name="Adriaenssens E.M."/>
            <person name="Foster-Nyarko E."/>
            <person name="Jarju S."/>
            <person name="Secka A."/>
            <person name="Antonio M."/>
            <person name="Oren A."/>
            <person name="Chaudhuri R.R."/>
            <person name="La Ragione R."/>
            <person name="Hildebrand F."/>
            <person name="Pallen M.J."/>
        </authorList>
    </citation>
    <scope>NUCLEOTIDE SEQUENCE</scope>
    <source>
        <strain evidence="2">5933</strain>
    </source>
</reference>
<evidence type="ECO:0008006" key="4">
    <source>
        <dbReference type="Google" id="ProtNLM"/>
    </source>
</evidence>
<proteinExistence type="predicted"/>
<feature type="transmembrane region" description="Helical" evidence="1">
    <location>
        <begin position="48"/>
        <end position="67"/>
    </location>
</feature>
<keyword evidence="1" id="KW-0812">Transmembrane</keyword>
<protein>
    <recommendedName>
        <fullName evidence="4">Cell division protein FtsL</fullName>
    </recommendedName>
</protein>
<keyword evidence="1" id="KW-0472">Membrane</keyword>
<dbReference type="Proteomes" id="UP000823918">
    <property type="component" value="Unassembled WGS sequence"/>
</dbReference>
<gene>
    <name evidence="2" type="ORF">H9698_07875</name>
</gene>
<accession>A0A9D2Q793</accession>
<comment type="caution">
    <text evidence="2">The sequence shown here is derived from an EMBL/GenBank/DDBJ whole genome shotgun (WGS) entry which is preliminary data.</text>
</comment>
<organism evidence="2 3">
    <name type="scientific">Candidatus Ruthenibacterium merdavium</name>
    <dbReference type="NCBI Taxonomy" id="2838752"/>
    <lineage>
        <taxon>Bacteria</taxon>
        <taxon>Bacillati</taxon>
        <taxon>Bacillota</taxon>
        <taxon>Clostridia</taxon>
        <taxon>Eubacteriales</taxon>
        <taxon>Oscillospiraceae</taxon>
        <taxon>Ruthenibacterium</taxon>
    </lineage>
</organism>
<dbReference type="EMBL" id="DWWA01000038">
    <property type="protein sequence ID" value="HJC72695.1"/>
    <property type="molecule type" value="Genomic_DNA"/>
</dbReference>
<name>A0A9D2Q793_9FIRM</name>